<reference evidence="2 3" key="1">
    <citation type="submission" date="2017-03" db="EMBL/GenBank/DDBJ databases">
        <authorList>
            <person name="Afonso C.L."/>
            <person name="Miller P.J."/>
            <person name="Scott M.A."/>
            <person name="Spackman E."/>
            <person name="Goraichik I."/>
            <person name="Dimitrov K.M."/>
            <person name="Suarez D.L."/>
            <person name="Swayne D.E."/>
        </authorList>
    </citation>
    <scope>NUCLEOTIDE SEQUENCE [LARGE SCALE GENOMIC DNA]</scope>
    <source>
        <strain evidence="2 3">CECT 8397</strain>
    </source>
</reference>
<dbReference type="InterPro" id="IPR028973">
    <property type="entry name" value="PhnB-like"/>
</dbReference>
<evidence type="ECO:0000259" key="1">
    <source>
        <dbReference type="Pfam" id="PF06983"/>
    </source>
</evidence>
<dbReference type="PANTHER" id="PTHR33990">
    <property type="entry name" value="PROTEIN YJDN-RELATED"/>
    <property type="match status" value="1"/>
</dbReference>
<dbReference type="Pfam" id="PF06983">
    <property type="entry name" value="3-dmu-9_3-mt"/>
    <property type="match status" value="1"/>
</dbReference>
<dbReference type="AlphaFoldDB" id="A0A1Y5R7Y9"/>
<dbReference type="GO" id="GO:0032259">
    <property type="term" value="P:methylation"/>
    <property type="evidence" value="ECO:0007669"/>
    <property type="project" value="UniProtKB-KW"/>
</dbReference>
<gene>
    <name evidence="2" type="ORF">PSJ8397_00078</name>
</gene>
<organism evidence="2 3">
    <name type="scientific">Pseudooctadecabacter jejudonensis</name>
    <dbReference type="NCBI Taxonomy" id="1391910"/>
    <lineage>
        <taxon>Bacteria</taxon>
        <taxon>Pseudomonadati</taxon>
        <taxon>Pseudomonadota</taxon>
        <taxon>Alphaproteobacteria</taxon>
        <taxon>Rhodobacterales</taxon>
        <taxon>Paracoccaceae</taxon>
        <taxon>Pseudooctadecabacter</taxon>
    </lineage>
</organism>
<protein>
    <submittedName>
        <fullName evidence="2">3-demethylubiquinone-9 3-methyltransferase</fullName>
    </submittedName>
</protein>
<sequence>MLQGGVAPDAVALWRSAFAGLAANGPDASGMWALALGDQTFTLLDSPPIHDFGPTPSWSFMVDLDTAEDVDRAADNLGQAGRVMMPADAYDFAQRFAWVEDRFGISWQLRFGAV</sequence>
<evidence type="ECO:0000313" key="2">
    <source>
        <dbReference type="EMBL" id="SLN11243.1"/>
    </source>
</evidence>
<dbReference type="SUPFAM" id="SSF54593">
    <property type="entry name" value="Glyoxalase/Bleomycin resistance protein/Dihydroxybiphenyl dioxygenase"/>
    <property type="match status" value="1"/>
</dbReference>
<proteinExistence type="predicted"/>
<keyword evidence="3" id="KW-1185">Reference proteome</keyword>
<accession>A0A1Y5R7Y9</accession>
<name>A0A1Y5R7Y9_9RHOB</name>
<dbReference type="Proteomes" id="UP000193623">
    <property type="component" value="Unassembled WGS sequence"/>
</dbReference>
<keyword evidence="2" id="KW-0808">Transferase</keyword>
<keyword evidence="2" id="KW-0489">Methyltransferase</keyword>
<feature type="domain" description="PhnB-like" evidence="1">
    <location>
        <begin position="34"/>
        <end position="109"/>
    </location>
</feature>
<dbReference type="EMBL" id="FWFT01000001">
    <property type="protein sequence ID" value="SLN11243.1"/>
    <property type="molecule type" value="Genomic_DNA"/>
</dbReference>
<dbReference type="PANTHER" id="PTHR33990:SF4">
    <property type="entry name" value="PHNB-LIKE DOMAIN-CONTAINING PROTEIN"/>
    <property type="match status" value="1"/>
</dbReference>
<keyword evidence="2" id="KW-0830">Ubiquinone</keyword>
<dbReference type="Gene3D" id="3.30.720.110">
    <property type="match status" value="1"/>
</dbReference>
<evidence type="ECO:0000313" key="3">
    <source>
        <dbReference type="Proteomes" id="UP000193623"/>
    </source>
</evidence>
<dbReference type="InterPro" id="IPR029068">
    <property type="entry name" value="Glyas_Bleomycin-R_OHBP_Dase"/>
</dbReference>
<dbReference type="GO" id="GO:0008168">
    <property type="term" value="F:methyltransferase activity"/>
    <property type="evidence" value="ECO:0007669"/>
    <property type="project" value="UniProtKB-KW"/>
</dbReference>